<keyword evidence="3" id="KW-0238">DNA-binding</keyword>
<dbReference type="InterPro" id="IPR050090">
    <property type="entry name" value="Tyrosine_recombinase_XerCD"/>
</dbReference>
<dbReference type="GO" id="GO:0015074">
    <property type="term" value="P:DNA integration"/>
    <property type="evidence" value="ECO:0007669"/>
    <property type="project" value="UniProtKB-KW"/>
</dbReference>
<accession>A0A918RZP2</accession>
<dbReference type="Proteomes" id="UP000646579">
    <property type="component" value="Unassembled WGS sequence"/>
</dbReference>
<dbReference type="GO" id="GO:0003677">
    <property type="term" value="F:DNA binding"/>
    <property type="evidence" value="ECO:0007669"/>
    <property type="project" value="UniProtKB-KW"/>
</dbReference>
<dbReference type="RefSeq" id="WP_189423606.1">
    <property type="nucleotide sequence ID" value="NZ_BMZE01000001.1"/>
</dbReference>
<proteinExistence type="inferred from homology"/>
<evidence type="ECO:0000256" key="4">
    <source>
        <dbReference type="ARBA" id="ARBA00023172"/>
    </source>
</evidence>
<dbReference type="PANTHER" id="PTHR30349:SF64">
    <property type="entry name" value="PROPHAGE INTEGRASE INTD-RELATED"/>
    <property type="match status" value="1"/>
</dbReference>
<dbReference type="InterPro" id="IPR011010">
    <property type="entry name" value="DNA_brk_join_enz"/>
</dbReference>
<keyword evidence="2" id="KW-0229">DNA integration</keyword>
<evidence type="ECO:0000256" key="3">
    <source>
        <dbReference type="ARBA" id="ARBA00023125"/>
    </source>
</evidence>
<dbReference type="InterPro" id="IPR010998">
    <property type="entry name" value="Integrase_recombinase_N"/>
</dbReference>
<evidence type="ECO:0000259" key="5">
    <source>
        <dbReference type="PROSITE" id="PS51898"/>
    </source>
</evidence>
<dbReference type="Gene3D" id="1.10.443.10">
    <property type="entry name" value="Intergrase catalytic core"/>
    <property type="match status" value="1"/>
</dbReference>
<dbReference type="PROSITE" id="PS51898">
    <property type="entry name" value="TYR_RECOMBINASE"/>
    <property type="match status" value="1"/>
</dbReference>
<dbReference type="InterPro" id="IPR013762">
    <property type="entry name" value="Integrase-like_cat_sf"/>
</dbReference>
<dbReference type="EMBL" id="BMZE01000001">
    <property type="protein sequence ID" value="GHA15533.1"/>
    <property type="molecule type" value="Genomic_DNA"/>
</dbReference>
<evidence type="ECO:0000313" key="7">
    <source>
        <dbReference type="Proteomes" id="UP000646579"/>
    </source>
</evidence>
<organism evidence="6 7">
    <name type="scientific">Devosia pacifica</name>
    <dbReference type="NCBI Taxonomy" id="1335967"/>
    <lineage>
        <taxon>Bacteria</taxon>
        <taxon>Pseudomonadati</taxon>
        <taxon>Pseudomonadota</taxon>
        <taxon>Alphaproteobacteria</taxon>
        <taxon>Hyphomicrobiales</taxon>
        <taxon>Devosiaceae</taxon>
        <taxon>Devosia</taxon>
    </lineage>
</organism>
<evidence type="ECO:0000256" key="2">
    <source>
        <dbReference type="ARBA" id="ARBA00022908"/>
    </source>
</evidence>
<dbReference type="SUPFAM" id="SSF56349">
    <property type="entry name" value="DNA breaking-rejoining enzymes"/>
    <property type="match status" value="1"/>
</dbReference>
<keyword evidence="4" id="KW-0233">DNA recombination</keyword>
<sequence length="349" mass="39323">MPAKRKHRLVGVHEVKRRLSSGEVVIYRYAWRGGPRIHAEDPGSHEYLVEYTKLTRDHEDAKREGTLAGLVYVYRQSAAFHKLGDATKRSYDAAIDEIEAEFCDLPVEVIDKRGTRSLFLEWRDGFADTPRKADMLITVLARILSVARDRELIDRNPLERVEKLSAGTRRDQIWSDDQLKAFKAHAGTKLSLALELARWTGQRQGDLLRLPWSAYDGSHITLRQSKTGRTVRVRVSSDLKALLDGTKREAVTILTTERGKRSWTSDGFRASWAKTCVKAGIEGVTFHDLRGTFVTLAYRNGASIKEIAEVSGHSERDAEAIIRRHYLAGDSAVTKLEAGNRKARGSVKD</sequence>
<reference evidence="6" key="2">
    <citation type="submission" date="2020-09" db="EMBL/GenBank/DDBJ databases">
        <authorList>
            <person name="Sun Q."/>
            <person name="Kim S."/>
        </authorList>
    </citation>
    <scope>NUCLEOTIDE SEQUENCE</scope>
    <source>
        <strain evidence="6">KCTC 32437</strain>
    </source>
</reference>
<name>A0A918RZP2_9HYPH</name>
<dbReference type="PANTHER" id="PTHR30349">
    <property type="entry name" value="PHAGE INTEGRASE-RELATED"/>
    <property type="match status" value="1"/>
</dbReference>
<evidence type="ECO:0000256" key="1">
    <source>
        <dbReference type="ARBA" id="ARBA00008857"/>
    </source>
</evidence>
<evidence type="ECO:0000313" key="6">
    <source>
        <dbReference type="EMBL" id="GHA15533.1"/>
    </source>
</evidence>
<keyword evidence="7" id="KW-1185">Reference proteome</keyword>
<gene>
    <name evidence="6" type="ORF">GCM10007989_07890</name>
</gene>
<comment type="caution">
    <text evidence="6">The sequence shown here is derived from an EMBL/GenBank/DDBJ whole genome shotgun (WGS) entry which is preliminary data.</text>
</comment>
<dbReference type="AlphaFoldDB" id="A0A918RZP2"/>
<protein>
    <submittedName>
        <fullName evidence="6">Integrase</fullName>
    </submittedName>
</protein>
<reference evidence="6" key="1">
    <citation type="journal article" date="2014" name="Int. J. Syst. Evol. Microbiol.">
        <title>Complete genome sequence of Corynebacterium casei LMG S-19264T (=DSM 44701T), isolated from a smear-ripened cheese.</title>
        <authorList>
            <consortium name="US DOE Joint Genome Institute (JGI-PGF)"/>
            <person name="Walter F."/>
            <person name="Albersmeier A."/>
            <person name="Kalinowski J."/>
            <person name="Ruckert C."/>
        </authorList>
    </citation>
    <scope>NUCLEOTIDE SEQUENCE</scope>
    <source>
        <strain evidence="6">KCTC 32437</strain>
    </source>
</reference>
<feature type="domain" description="Tyr recombinase" evidence="5">
    <location>
        <begin position="169"/>
        <end position="340"/>
    </location>
</feature>
<dbReference type="Gene3D" id="1.10.150.130">
    <property type="match status" value="1"/>
</dbReference>
<dbReference type="InterPro" id="IPR002104">
    <property type="entry name" value="Integrase_catalytic"/>
</dbReference>
<dbReference type="Pfam" id="PF00589">
    <property type="entry name" value="Phage_integrase"/>
    <property type="match status" value="1"/>
</dbReference>
<dbReference type="GO" id="GO:0006310">
    <property type="term" value="P:DNA recombination"/>
    <property type="evidence" value="ECO:0007669"/>
    <property type="project" value="UniProtKB-KW"/>
</dbReference>
<comment type="similarity">
    <text evidence="1">Belongs to the 'phage' integrase family.</text>
</comment>